<sequence>MLLIRRISQLLCVAGCLEMALPAHAAANQALPLECKLTLPASGKAGSPVELGFELISHDKRTLWVLGWNTPLEGLRNVFLRVSRDGEEVPYVGPMFKRGNPAREAYRQIRPGGSLHASVELGLAYDLSKPGVYRVEWAGKLFDVIAAPKRPPRPLSQHQMQALECASVEVRLN</sequence>
<evidence type="ECO:0000256" key="1">
    <source>
        <dbReference type="SAM" id="SignalP"/>
    </source>
</evidence>
<comment type="caution">
    <text evidence="2">The sequence shown here is derived from an EMBL/GenBank/DDBJ whole genome shotgun (WGS) entry which is preliminary data.</text>
</comment>
<dbReference type="Proteomes" id="UP001172778">
    <property type="component" value="Unassembled WGS sequence"/>
</dbReference>
<feature type="chain" id="PRO_5045565383" evidence="1">
    <location>
        <begin position="26"/>
        <end position="173"/>
    </location>
</feature>
<dbReference type="EMBL" id="JARRAF010000010">
    <property type="protein sequence ID" value="MDK2124536.1"/>
    <property type="molecule type" value="Genomic_DNA"/>
</dbReference>
<organism evidence="2 3">
    <name type="scientific">Parachitinimonas caeni</name>
    <dbReference type="NCBI Taxonomy" id="3031301"/>
    <lineage>
        <taxon>Bacteria</taxon>
        <taxon>Pseudomonadati</taxon>
        <taxon>Pseudomonadota</taxon>
        <taxon>Betaproteobacteria</taxon>
        <taxon>Neisseriales</taxon>
        <taxon>Chitinibacteraceae</taxon>
        <taxon>Parachitinimonas</taxon>
    </lineage>
</organism>
<evidence type="ECO:0000313" key="3">
    <source>
        <dbReference type="Proteomes" id="UP001172778"/>
    </source>
</evidence>
<keyword evidence="1" id="KW-0732">Signal</keyword>
<name>A0ABT7DWU2_9NEIS</name>
<evidence type="ECO:0000313" key="2">
    <source>
        <dbReference type="EMBL" id="MDK2124536.1"/>
    </source>
</evidence>
<proteinExistence type="predicted"/>
<keyword evidence="3" id="KW-1185">Reference proteome</keyword>
<accession>A0ABT7DWU2</accession>
<reference evidence="2" key="1">
    <citation type="submission" date="2023-03" db="EMBL/GenBank/DDBJ databases">
        <title>Chitinimonas shenzhenensis gen. nov., sp. nov., a novel member of family Burkholderiaceae isolated from activated sludge collected in Shen Zhen, China.</title>
        <authorList>
            <person name="Wang X."/>
        </authorList>
    </citation>
    <scope>NUCLEOTIDE SEQUENCE</scope>
    <source>
        <strain evidence="2">DQS-5</strain>
    </source>
</reference>
<protein>
    <submittedName>
        <fullName evidence="2">Uncharacterized protein</fullName>
    </submittedName>
</protein>
<dbReference type="Gene3D" id="2.60.40.2970">
    <property type="match status" value="1"/>
</dbReference>
<feature type="signal peptide" evidence="1">
    <location>
        <begin position="1"/>
        <end position="25"/>
    </location>
</feature>
<gene>
    <name evidence="2" type="ORF">PZA18_10790</name>
</gene>